<gene>
    <name evidence="1" type="ORF">INT44_008670</name>
</gene>
<dbReference type="Proteomes" id="UP000612746">
    <property type="component" value="Unassembled WGS sequence"/>
</dbReference>
<comment type="caution">
    <text evidence="1">The sequence shown here is derived from an EMBL/GenBank/DDBJ whole genome shotgun (WGS) entry which is preliminary data.</text>
</comment>
<evidence type="ECO:0000313" key="1">
    <source>
        <dbReference type="EMBL" id="KAG2181854.1"/>
    </source>
</evidence>
<dbReference type="AlphaFoldDB" id="A0A8H7UK40"/>
<accession>A0A8H7UK40</accession>
<dbReference type="EMBL" id="JAEPRA010000008">
    <property type="protein sequence ID" value="KAG2181854.1"/>
    <property type="molecule type" value="Genomic_DNA"/>
</dbReference>
<evidence type="ECO:0000313" key="2">
    <source>
        <dbReference type="Proteomes" id="UP000612746"/>
    </source>
</evidence>
<organism evidence="1 2">
    <name type="scientific">Umbelopsis vinacea</name>
    <dbReference type="NCBI Taxonomy" id="44442"/>
    <lineage>
        <taxon>Eukaryota</taxon>
        <taxon>Fungi</taxon>
        <taxon>Fungi incertae sedis</taxon>
        <taxon>Mucoromycota</taxon>
        <taxon>Mucoromycotina</taxon>
        <taxon>Umbelopsidomycetes</taxon>
        <taxon>Umbelopsidales</taxon>
        <taxon>Umbelopsidaceae</taxon>
        <taxon>Umbelopsis</taxon>
    </lineage>
</organism>
<dbReference type="OrthoDB" id="2407359at2759"/>
<sequence length="194" mass="21652">MSLVYGYEIEGDTAGGNGRIVIPPLLKDKITVSTSSNTNKWVFIGSRAEIIHWIRQHSNLTIENAIFSSGDRPSFHTHNEVVIDLLNYSDPEQSFFQYVRSYVKTDNNIDKVKVEIRPKVESKDQHIMTACRVIVNSGVSLASIVDNLEEKWNAPGASYVQQAVDLFNEVPGPQHVLSSDVPIGVQTESRQPTI</sequence>
<name>A0A8H7UK40_9FUNG</name>
<protein>
    <submittedName>
        <fullName evidence="1">Uncharacterized protein</fullName>
    </submittedName>
</protein>
<keyword evidence="2" id="KW-1185">Reference proteome</keyword>
<reference evidence="1" key="1">
    <citation type="submission" date="2020-12" db="EMBL/GenBank/DDBJ databases">
        <title>Metabolic potential, ecology and presence of endohyphal bacteria is reflected in genomic diversity of Mucoromycotina.</title>
        <authorList>
            <person name="Muszewska A."/>
            <person name="Okrasinska A."/>
            <person name="Steczkiewicz K."/>
            <person name="Drgas O."/>
            <person name="Orlowska M."/>
            <person name="Perlinska-Lenart U."/>
            <person name="Aleksandrzak-Piekarczyk T."/>
            <person name="Szatraj K."/>
            <person name="Zielenkiewicz U."/>
            <person name="Pilsyk S."/>
            <person name="Malc E."/>
            <person name="Mieczkowski P."/>
            <person name="Kruszewska J.S."/>
            <person name="Biernat P."/>
            <person name="Pawlowska J."/>
        </authorList>
    </citation>
    <scope>NUCLEOTIDE SEQUENCE</scope>
    <source>
        <strain evidence="1">WA0000051536</strain>
    </source>
</reference>
<proteinExistence type="predicted"/>